<comment type="similarity">
    <text evidence="7">Belongs to the dTDP-4-dehydrorhamnose 3,5-epimerase family.</text>
</comment>
<reference evidence="8 9" key="1">
    <citation type="journal article" date="2018" name="Nat. Biotechnol.">
        <title>A standardized bacterial taxonomy based on genome phylogeny substantially revises the tree of life.</title>
        <authorList>
            <person name="Parks D.H."/>
            <person name="Chuvochina M."/>
            <person name="Waite D.W."/>
            <person name="Rinke C."/>
            <person name="Skarshewski A."/>
            <person name="Chaumeil P.A."/>
            <person name="Hugenholtz P."/>
        </authorList>
    </citation>
    <scope>NUCLEOTIDE SEQUENCE [LARGE SCALE GENOMIC DNA]</scope>
    <source>
        <strain evidence="8">UBA8733</strain>
    </source>
</reference>
<dbReference type="NCBIfam" id="TIGR01221">
    <property type="entry name" value="rmlC"/>
    <property type="match status" value="1"/>
</dbReference>
<organism evidence="8 9">
    <name type="scientific">Hyphomonas adhaerens</name>
    <dbReference type="NCBI Taxonomy" id="81029"/>
    <lineage>
        <taxon>Bacteria</taxon>
        <taxon>Pseudomonadati</taxon>
        <taxon>Pseudomonadota</taxon>
        <taxon>Alphaproteobacteria</taxon>
        <taxon>Hyphomonadales</taxon>
        <taxon>Hyphomonadaceae</taxon>
        <taxon>Hyphomonas</taxon>
    </lineage>
</organism>
<dbReference type="GO" id="GO:0008830">
    <property type="term" value="F:dTDP-4-dehydrorhamnose 3,5-epimerase activity"/>
    <property type="evidence" value="ECO:0007669"/>
    <property type="project" value="UniProtKB-UniRule"/>
</dbReference>
<evidence type="ECO:0000256" key="7">
    <source>
        <dbReference type="RuleBase" id="RU364069"/>
    </source>
</evidence>
<dbReference type="GO" id="GO:0000271">
    <property type="term" value="P:polysaccharide biosynthetic process"/>
    <property type="evidence" value="ECO:0007669"/>
    <property type="project" value="TreeGrafter"/>
</dbReference>
<feature type="site" description="Participates in a stacking interaction with the thymidine ring of dTDP-4-oxo-6-deoxyglucose" evidence="6">
    <location>
        <position position="140"/>
    </location>
</feature>
<dbReference type="GO" id="GO:0005829">
    <property type="term" value="C:cytosol"/>
    <property type="evidence" value="ECO:0007669"/>
    <property type="project" value="TreeGrafter"/>
</dbReference>
<sequence>MTLKVKSLAISDVKLVTPDRFGDDRGFFSETYNVERFKAAGIDADFIQDNHSLSAQKGTVRGLHFQAPPFAQAKLVRVLRGSIIDVAVDVRKGSPTYGKWVSAELSAQNGVQIYVPRGFLHGFVTLEPDTEIAYKVDNYYSKECDGAVLWCDERLGIDWGIPAEEGVLSEKDAKAQRFADFDSPF</sequence>
<comment type="function">
    <text evidence="2 7">Catalyzes the epimerization of the C3' and C5'positions of dTDP-6-deoxy-D-xylo-4-hexulose, forming dTDP-6-deoxy-L-lyxo-4-hexulose.</text>
</comment>
<dbReference type="RefSeq" id="WP_272993209.1">
    <property type="nucleotide sequence ID" value="NZ_CAJWRG010000040.1"/>
</dbReference>
<dbReference type="Pfam" id="PF00908">
    <property type="entry name" value="dTDP_sugar_isom"/>
    <property type="match status" value="1"/>
</dbReference>
<feature type="active site" description="Proton acceptor" evidence="5">
    <location>
        <position position="64"/>
    </location>
</feature>
<comment type="subunit">
    <text evidence="7">Homodimer.</text>
</comment>
<dbReference type="InterPro" id="IPR014710">
    <property type="entry name" value="RmlC-like_jellyroll"/>
</dbReference>
<comment type="caution">
    <text evidence="8">The sequence shown here is derived from an EMBL/GenBank/DDBJ whole genome shotgun (WGS) entry which is preliminary data.</text>
</comment>
<dbReference type="UniPathway" id="UPA00124"/>
<evidence type="ECO:0000256" key="5">
    <source>
        <dbReference type="PIRSR" id="PIRSR600888-1"/>
    </source>
</evidence>
<comment type="catalytic activity">
    <reaction evidence="1 7">
        <text>dTDP-4-dehydro-6-deoxy-alpha-D-glucose = dTDP-4-dehydro-beta-L-rhamnose</text>
        <dbReference type="Rhea" id="RHEA:16969"/>
        <dbReference type="ChEBI" id="CHEBI:57649"/>
        <dbReference type="ChEBI" id="CHEBI:62830"/>
        <dbReference type="EC" id="5.1.3.13"/>
    </reaction>
</comment>
<gene>
    <name evidence="8" type="primary">rfbC</name>
    <name evidence="8" type="ORF">DCG58_19390</name>
</gene>
<feature type="active site" description="Proton donor" evidence="5">
    <location>
        <position position="134"/>
    </location>
</feature>
<evidence type="ECO:0000313" key="9">
    <source>
        <dbReference type="Proteomes" id="UP000259610"/>
    </source>
</evidence>
<dbReference type="PANTHER" id="PTHR21047">
    <property type="entry name" value="DTDP-6-DEOXY-D-GLUCOSE-3,5 EPIMERASE"/>
    <property type="match status" value="1"/>
</dbReference>
<evidence type="ECO:0000256" key="6">
    <source>
        <dbReference type="PIRSR" id="PIRSR600888-3"/>
    </source>
</evidence>
<dbReference type="Gene3D" id="2.60.120.10">
    <property type="entry name" value="Jelly Rolls"/>
    <property type="match status" value="1"/>
</dbReference>
<dbReference type="SUPFAM" id="SSF51182">
    <property type="entry name" value="RmlC-like cupins"/>
    <property type="match status" value="1"/>
</dbReference>
<dbReference type="AlphaFoldDB" id="A0A3B9H3R2"/>
<evidence type="ECO:0000256" key="1">
    <source>
        <dbReference type="ARBA" id="ARBA00001298"/>
    </source>
</evidence>
<dbReference type="EMBL" id="DMAN01000442">
    <property type="protein sequence ID" value="HAE29330.1"/>
    <property type="molecule type" value="Genomic_DNA"/>
</dbReference>
<dbReference type="InterPro" id="IPR000888">
    <property type="entry name" value="RmlC-like"/>
</dbReference>
<evidence type="ECO:0000313" key="8">
    <source>
        <dbReference type="EMBL" id="HAE29330.1"/>
    </source>
</evidence>
<dbReference type="EC" id="5.1.3.13" evidence="3 7"/>
<evidence type="ECO:0000256" key="2">
    <source>
        <dbReference type="ARBA" id="ARBA00001997"/>
    </source>
</evidence>
<accession>A0A3B9H3R2</accession>
<evidence type="ECO:0000256" key="4">
    <source>
        <dbReference type="ARBA" id="ARBA00019595"/>
    </source>
</evidence>
<protein>
    <recommendedName>
        <fullName evidence="4 7">dTDP-4-dehydrorhamnose 3,5-epimerase</fullName>
        <ecNumber evidence="3 7">5.1.3.13</ecNumber>
    </recommendedName>
    <alternativeName>
        <fullName evidence="7">Thymidine diphospho-4-keto-rhamnose 3,5-epimerase</fullName>
    </alternativeName>
</protein>
<dbReference type="CDD" id="cd00438">
    <property type="entry name" value="cupin_RmlC"/>
    <property type="match status" value="1"/>
</dbReference>
<dbReference type="Proteomes" id="UP000259610">
    <property type="component" value="Unassembled WGS sequence"/>
</dbReference>
<name>A0A3B9H3R2_9PROT</name>
<evidence type="ECO:0000256" key="3">
    <source>
        <dbReference type="ARBA" id="ARBA00012098"/>
    </source>
</evidence>
<comment type="pathway">
    <text evidence="7">Carbohydrate biosynthesis; dTDP-L-rhamnose biosynthesis.</text>
</comment>
<proteinExistence type="inferred from homology"/>
<dbReference type="PANTHER" id="PTHR21047:SF2">
    <property type="entry name" value="THYMIDINE DIPHOSPHO-4-KETO-RHAMNOSE 3,5-EPIMERASE"/>
    <property type="match status" value="1"/>
</dbReference>
<dbReference type="InterPro" id="IPR011051">
    <property type="entry name" value="RmlC_Cupin_sf"/>
</dbReference>
<keyword evidence="7" id="KW-0413">Isomerase</keyword>
<dbReference type="GO" id="GO:0019305">
    <property type="term" value="P:dTDP-rhamnose biosynthetic process"/>
    <property type="evidence" value="ECO:0007669"/>
    <property type="project" value="UniProtKB-UniRule"/>
</dbReference>